<dbReference type="OrthoDB" id="10630939at2759"/>
<dbReference type="AlphaFoldDB" id="W3VNY9"/>
<proteinExistence type="predicted"/>
<sequence>MLMMAVQDEQSKDDWVSEGDARETWADLRWGHAGNGPSATLGCHAFRRASGWRHLLLHDWYNVSSSVRETVLVNVYASGGASLAKHADAGLASFSILAEAVPHSHPEFATQGHGLSQTGGQPLATTSSSSTLAAGTAKPTTLESLTISLAGTEARDPGWLAAAAPTSAELWQTIT</sequence>
<evidence type="ECO:0000313" key="3">
    <source>
        <dbReference type="Proteomes" id="UP000019462"/>
    </source>
</evidence>
<evidence type="ECO:0000256" key="1">
    <source>
        <dbReference type="SAM" id="MobiDB-lite"/>
    </source>
</evidence>
<reference evidence="2 3" key="1">
    <citation type="journal article" date="2014" name="Genome Announc.">
        <title>Genome sequence of the basidiomycetous fungus Pseudozyma aphidis DSM70725, an efficient producer of biosurfactant mannosylerythritol lipids.</title>
        <authorList>
            <person name="Lorenz S."/>
            <person name="Guenther M."/>
            <person name="Grumaz C."/>
            <person name="Rupp S."/>
            <person name="Zibek S."/>
            <person name="Sohn K."/>
        </authorList>
    </citation>
    <scope>NUCLEOTIDE SEQUENCE [LARGE SCALE GENOMIC DNA]</scope>
    <source>
        <strain evidence="3">ATCC 32657 / CBS 517.83 / DSM 70725 / JCM 10318 / NBRC 10182 / NRRL Y-7954 / St-0401</strain>
    </source>
</reference>
<feature type="region of interest" description="Disordered" evidence="1">
    <location>
        <begin position="107"/>
        <end position="137"/>
    </location>
</feature>
<organism evidence="2 3">
    <name type="scientific">Moesziomyces aphidis</name>
    <name type="common">Pseudozyma aphidis</name>
    <dbReference type="NCBI Taxonomy" id="84754"/>
    <lineage>
        <taxon>Eukaryota</taxon>
        <taxon>Fungi</taxon>
        <taxon>Dikarya</taxon>
        <taxon>Basidiomycota</taxon>
        <taxon>Ustilaginomycotina</taxon>
        <taxon>Ustilaginomycetes</taxon>
        <taxon>Ustilaginales</taxon>
        <taxon>Ustilaginaceae</taxon>
        <taxon>Moesziomyces</taxon>
    </lineage>
</organism>
<name>W3VNY9_MOEAP</name>
<dbReference type="HOGENOM" id="CLU_1533216_0_0_1"/>
<evidence type="ECO:0000313" key="2">
    <source>
        <dbReference type="EMBL" id="ETS62501.1"/>
    </source>
</evidence>
<gene>
    <name evidence="2" type="ORF">PaG_03131</name>
</gene>
<comment type="caution">
    <text evidence="2">The sequence shown here is derived from an EMBL/GenBank/DDBJ whole genome shotgun (WGS) entry which is preliminary data.</text>
</comment>
<protein>
    <submittedName>
        <fullName evidence="2">Uncharacterized protein</fullName>
    </submittedName>
</protein>
<accession>W3VNY9</accession>
<feature type="compositionally biased region" description="Low complexity" evidence="1">
    <location>
        <begin position="123"/>
        <end position="137"/>
    </location>
</feature>
<keyword evidence="3" id="KW-1185">Reference proteome</keyword>
<dbReference type="EMBL" id="AWNI01000010">
    <property type="protein sequence ID" value="ETS62501.1"/>
    <property type="molecule type" value="Genomic_DNA"/>
</dbReference>
<dbReference type="Proteomes" id="UP000019462">
    <property type="component" value="Unassembled WGS sequence"/>
</dbReference>